<dbReference type="GO" id="GO:0005975">
    <property type="term" value="P:carbohydrate metabolic process"/>
    <property type="evidence" value="ECO:0007669"/>
    <property type="project" value="InterPro"/>
</dbReference>
<comment type="caution">
    <text evidence="4">The sequence shown here is derived from an EMBL/GenBank/DDBJ whole genome shotgun (WGS) entry which is preliminary data.</text>
</comment>
<dbReference type="PROSITE" id="PS01161">
    <property type="entry name" value="GLC_GALNAC_ISOMERASE"/>
    <property type="match status" value="1"/>
</dbReference>
<dbReference type="PANTHER" id="PTHR11280:SF5">
    <property type="entry name" value="GLUCOSAMINE-6-PHOSPHATE ISOMERASE"/>
    <property type="match status" value="1"/>
</dbReference>
<dbReference type="GO" id="GO:0006043">
    <property type="term" value="P:glucosamine catabolic process"/>
    <property type="evidence" value="ECO:0007669"/>
    <property type="project" value="TreeGrafter"/>
</dbReference>
<dbReference type="GO" id="GO:0005737">
    <property type="term" value="C:cytoplasm"/>
    <property type="evidence" value="ECO:0007669"/>
    <property type="project" value="TreeGrafter"/>
</dbReference>
<reference evidence="4 5" key="1">
    <citation type="submission" date="2019-07" db="EMBL/GenBank/DDBJ databases">
        <title>Ln-dependent methylotrophs.</title>
        <authorList>
            <person name="Tani A."/>
        </authorList>
    </citation>
    <scope>NUCLEOTIDE SEQUENCE [LARGE SCALE GENOMIC DNA]</scope>
    <source>
        <strain evidence="4 5">SM12</strain>
    </source>
</reference>
<dbReference type="CDD" id="cd01399">
    <property type="entry name" value="GlcN6P_deaminase"/>
    <property type="match status" value="1"/>
</dbReference>
<dbReference type="GO" id="GO:0019262">
    <property type="term" value="P:N-acetylneuraminate catabolic process"/>
    <property type="evidence" value="ECO:0007669"/>
    <property type="project" value="TreeGrafter"/>
</dbReference>
<dbReference type="InterPro" id="IPR037171">
    <property type="entry name" value="NagB/RpiA_transferase-like"/>
</dbReference>
<gene>
    <name evidence="4" type="primary">nagB</name>
    <name evidence="4" type="ORF">FNA46_21685</name>
</gene>
<dbReference type="PANTHER" id="PTHR11280">
    <property type="entry name" value="GLUCOSAMINE-6-PHOSPHATE ISOMERASE"/>
    <property type="match status" value="1"/>
</dbReference>
<dbReference type="NCBIfam" id="TIGR00502">
    <property type="entry name" value="nagB"/>
    <property type="match status" value="1"/>
</dbReference>
<dbReference type="GO" id="GO:0006046">
    <property type="term" value="P:N-acetylglucosamine catabolic process"/>
    <property type="evidence" value="ECO:0007669"/>
    <property type="project" value="UniProtKB-UniRule"/>
</dbReference>
<dbReference type="SUPFAM" id="SSF100950">
    <property type="entry name" value="NagB/RpiA/CoA transferase-like"/>
    <property type="match status" value="1"/>
</dbReference>
<dbReference type="InterPro" id="IPR018321">
    <property type="entry name" value="Glucosamine6P_isomerase_CS"/>
</dbReference>
<evidence type="ECO:0000256" key="2">
    <source>
        <dbReference type="NCBIfam" id="TIGR00502"/>
    </source>
</evidence>
<evidence type="ECO:0000259" key="3">
    <source>
        <dbReference type="Pfam" id="PF01182"/>
    </source>
</evidence>
<sequence length="248" mass="26099">MRNTDMTPLILANATEAANAVAERIITLLQDKPDAVLGLATGATMEPVYHALIGAHRAGRVSFSRALSFNLDEYVGLHPTHPGSYRSTMNRLLFDHVDIDLSRTHVPDGMASDIERAAADYEQQIAEAGGIDLQLLGIGRNGHIGFNEPGSPLESRTRQVRLHAETLAANRTFFADARVPETAITMGIATILSARSIVVLATGAAKQAAVAEALAGRFDAACPASALSAHGDVTWILDSAAAPGARAA</sequence>
<accession>A0A549SZF4</accession>
<dbReference type="InterPro" id="IPR006148">
    <property type="entry name" value="Glc/Gal-6P_isomerase"/>
</dbReference>
<proteinExistence type="predicted"/>
<dbReference type="EMBL" id="VJMG01000072">
    <property type="protein sequence ID" value="TRL34928.1"/>
    <property type="molecule type" value="Genomic_DNA"/>
</dbReference>
<protein>
    <recommendedName>
        <fullName evidence="2">Glucosamine-6-phosphate deaminase</fullName>
        <ecNumber evidence="2">3.5.99.6</ecNumber>
    </recommendedName>
</protein>
<evidence type="ECO:0000313" key="5">
    <source>
        <dbReference type="Proteomes" id="UP000316801"/>
    </source>
</evidence>
<dbReference type="GO" id="GO:0004342">
    <property type="term" value="F:glucosamine-6-phosphate deaminase activity"/>
    <property type="evidence" value="ECO:0007669"/>
    <property type="project" value="UniProtKB-UniRule"/>
</dbReference>
<evidence type="ECO:0000256" key="1">
    <source>
        <dbReference type="ARBA" id="ARBA00022801"/>
    </source>
</evidence>
<keyword evidence="5" id="KW-1185">Reference proteome</keyword>
<name>A0A549SZF4_9HYPH</name>
<dbReference type="AlphaFoldDB" id="A0A549SZF4"/>
<dbReference type="EC" id="3.5.99.6" evidence="2"/>
<feature type="domain" description="Glucosamine/galactosamine-6-phosphate isomerase" evidence="3">
    <location>
        <begin position="14"/>
        <end position="235"/>
    </location>
</feature>
<dbReference type="InterPro" id="IPR004547">
    <property type="entry name" value="Glucosamine6P_isomerase"/>
</dbReference>
<organism evidence="4 5">
    <name type="scientific">Rhizobium straminoryzae</name>
    <dbReference type="NCBI Taxonomy" id="1387186"/>
    <lineage>
        <taxon>Bacteria</taxon>
        <taxon>Pseudomonadati</taxon>
        <taxon>Pseudomonadota</taxon>
        <taxon>Alphaproteobacteria</taxon>
        <taxon>Hyphomicrobiales</taxon>
        <taxon>Rhizobiaceae</taxon>
        <taxon>Rhizobium/Agrobacterium group</taxon>
        <taxon>Rhizobium</taxon>
    </lineage>
</organism>
<keyword evidence="1 4" id="KW-0378">Hydrolase</keyword>
<evidence type="ECO:0000313" key="4">
    <source>
        <dbReference type="EMBL" id="TRL34928.1"/>
    </source>
</evidence>
<dbReference type="Pfam" id="PF01182">
    <property type="entry name" value="Glucosamine_iso"/>
    <property type="match status" value="1"/>
</dbReference>
<dbReference type="Gene3D" id="3.40.50.1360">
    <property type="match status" value="1"/>
</dbReference>
<dbReference type="GO" id="GO:0042802">
    <property type="term" value="F:identical protein binding"/>
    <property type="evidence" value="ECO:0007669"/>
    <property type="project" value="TreeGrafter"/>
</dbReference>
<dbReference type="Proteomes" id="UP000316801">
    <property type="component" value="Unassembled WGS sequence"/>
</dbReference>